<evidence type="ECO:0000313" key="2">
    <source>
        <dbReference type="EMBL" id="GMM46804.1"/>
    </source>
</evidence>
<comment type="caution">
    <text evidence="2">The sequence shown here is derived from an EMBL/GenBank/DDBJ whole genome shotgun (WGS) entry which is preliminary data.</text>
</comment>
<sequence>MMIRQDHTPVLSSRSRSFSESQSQAQRSSRAEKRMGRLFRQNTTTANSSNNLKNNQIDEQPLTILSLSKQYVMVYQQMKVTIQSLNLNQTLQTNNIDSFIEVIENTEKHLSTKLNDDMPIDYKKIKTYLSTSLSSSIQELKKVINILKTSIKSQQQHIPIFILRSTFYSLFSMFIELSNITQTLTHISESTNLSNSSSVSNNNNINNILNSQPTNKSPASDSSTTFIPEPKLDRQHSDLASDNDTTSDNTNNNNNNNNSTTDSLFNLILQTIQAAQTVYTQIDDAISKNSINENESLDPFLDIENTISKIKELKYQCVASMEQTKRVRSLLKLYEKNSNTSNDFELNKNIYEQTNIFLKSIINILAATKTAITNVPTLNDVRSSLSILTRASKELTIKLESSSLKKFVINNTPSNTTLIEQPNLSSIPSLPSIPLIYDTQQDDQPVLMKKHSILKKIPEQDESSLGLLKQHIKNLEINTNFNNNMNNNNNEPDNDAMVMHTPLAVTTPLIASIGPAVASAVLPIKSPLKMANNNNGTFNINDAFEQNNNSMESEYNPFENLIPKDQ</sequence>
<gene>
    <name evidence="2" type="ORF">DAPK24_033790</name>
</gene>
<feature type="compositionally biased region" description="Polar residues" evidence="1">
    <location>
        <begin position="40"/>
        <end position="54"/>
    </location>
</feature>
<dbReference type="Pfam" id="PF10428">
    <property type="entry name" value="SOG2"/>
    <property type="match status" value="1"/>
</dbReference>
<protein>
    <submittedName>
        <fullName evidence="2">Uncharacterized protein</fullName>
    </submittedName>
</protein>
<proteinExistence type="predicted"/>
<evidence type="ECO:0000256" key="1">
    <source>
        <dbReference type="SAM" id="MobiDB-lite"/>
    </source>
</evidence>
<name>A0AAV5R850_PICKL</name>
<evidence type="ECO:0000313" key="3">
    <source>
        <dbReference type="Proteomes" id="UP001378960"/>
    </source>
</evidence>
<feature type="compositionally biased region" description="Polar residues" evidence="1">
    <location>
        <begin position="212"/>
        <end position="226"/>
    </location>
</feature>
<feature type="compositionally biased region" description="Low complexity" evidence="1">
    <location>
        <begin position="242"/>
        <end position="259"/>
    </location>
</feature>
<dbReference type="EMBL" id="BTGB01000004">
    <property type="protein sequence ID" value="GMM46804.1"/>
    <property type="molecule type" value="Genomic_DNA"/>
</dbReference>
<keyword evidence="3" id="KW-1185">Reference proteome</keyword>
<feature type="compositionally biased region" description="Basic and acidic residues" evidence="1">
    <location>
        <begin position="230"/>
        <end position="239"/>
    </location>
</feature>
<accession>A0AAV5R850</accession>
<dbReference type="Proteomes" id="UP001378960">
    <property type="component" value="Unassembled WGS sequence"/>
</dbReference>
<feature type="region of interest" description="Disordered" evidence="1">
    <location>
        <begin position="204"/>
        <end position="259"/>
    </location>
</feature>
<feature type="region of interest" description="Disordered" evidence="1">
    <location>
        <begin position="1"/>
        <end position="54"/>
    </location>
</feature>
<dbReference type="AlphaFoldDB" id="A0AAV5R850"/>
<reference evidence="2 3" key="1">
    <citation type="journal article" date="2023" name="Elife">
        <title>Identification of key yeast species and microbe-microbe interactions impacting larval growth of Drosophila in the wild.</title>
        <authorList>
            <person name="Mure A."/>
            <person name="Sugiura Y."/>
            <person name="Maeda R."/>
            <person name="Honda K."/>
            <person name="Sakurai N."/>
            <person name="Takahashi Y."/>
            <person name="Watada M."/>
            <person name="Katoh T."/>
            <person name="Gotoh A."/>
            <person name="Gotoh Y."/>
            <person name="Taniguchi I."/>
            <person name="Nakamura K."/>
            <person name="Hayashi T."/>
            <person name="Katayama T."/>
            <person name="Uemura T."/>
            <person name="Hattori Y."/>
        </authorList>
    </citation>
    <scope>NUCLEOTIDE SEQUENCE [LARGE SCALE GENOMIC DNA]</scope>
    <source>
        <strain evidence="2 3">PK-24</strain>
    </source>
</reference>
<organism evidence="2 3">
    <name type="scientific">Pichia kluyveri</name>
    <name type="common">Yeast</name>
    <dbReference type="NCBI Taxonomy" id="36015"/>
    <lineage>
        <taxon>Eukaryota</taxon>
        <taxon>Fungi</taxon>
        <taxon>Dikarya</taxon>
        <taxon>Ascomycota</taxon>
        <taxon>Saccharomycotina</taxon>
        <taxon>Pichiomycetes</taxon>
        <taxon>Pichiales</taxon>
        <taxon>Pichiaceae</taxon>
        <taxon>Pichia</taxon>
    </lineage>
</organism>
<feature type="compositionally biased region" description="Low complexity" evidence="1">
    <location>
        <begin position="12"/>
        <end position="28"/>
    </location>
</feature>
<dbReference type="InterPro" id="IPR019487">
    <property type="entry name" value="RAM_signalling_pathway_SOG2"/>
</dbReference>